<dbReference type="CDD" id="cd22924">
    <property type="entry name" value="HFD_CHRAC1-like"/>
    <property type="match status" value="1"/>
</dbReference>
<dbReference type="GO" id="GO:0006338">
    <property type="term" value="P:chromatin remodeling"/>
    <property type="evidence" value="ECO:0007669"/>
    <property type="project" value="TreeGrafter"/>
</dbReference>
<keyword evidence="2" id="KW-0597">Phosphoprotein</keyword>
<feature type="compositionally biased region" description="Acidic residues" evidence="13">
    <location>
        <begin position="123"/>
        <end position="139"/>
    </location>
</feature>
<keyword evidence="15" id="KW-1185">Reference proteome</keyword>
<keyword evidence="5" id="KW-0007">Acetylation</keyword>
<evidence type="ECO:0000256" key="6">
    <source>
        <dbReference type="ARBA" id="ARBA00023054"/>
    </source>
</evidence>
<evidence type="ECO:0000313" key="16">
    <source>
        <dbReference type="RefSeq" id="XP_011634718.1"/>
    </source>
</evidence>
<dbReference type="InterPro" id="IPR050568">
    <property type="entry name" value="Transcr_DNA_Rep_Reg"/>
</dbReference>
<dbReference type="GO" id="GO:0003677">
    <property type="term" value="F:DNA binding"/>
    <property type="evidence" value="ECO:0007669"/>
    <property type="project" value="UniProtKB-KW"/>
</dbReference>
<dbReference type="PANTHER" id="PTHR10252">
    <property type="entry name" value="HISTONE-LIKE TRANSCRIPTION FACTOR CCAAT-RELATED"/>
    <property type="match status" value="1"/>
</dbReference>
<feature type="region of interest" description="Disordered" evidence="13">
    <location>
        <begin position="106"/>
        <end position="184"/>
    </location>
</feature>
<dbReference type="PANTHER" id="PTHR10252:SF54">
    <property type="entry name" value="CHROMATIN ACCESSIBILITY COMPLEX PROTEIN 1"/>
    <property type="match status" value="1"/>
</dbReference>
<dbReference type="RefSeq" id="XP_011634718.1">
    <property type="nucleotide sequence ID" value="XM_011636416.2"/>
</dbReference>
<evidence type="ECO:0000259" key="14">
    <source>
        <dbReference type="Pfam" id="PF00808"/>
    </source>
</evidence>
<evidence type="ECO:0000256" key="8">
    <source>
        <dbReference type="ARBA" id="ARBA00023242"/>
    </source>
</evidence>
<dbReference type="Proteomes" id="UP000504615">
    <property type="component" value="Unplaced"/>
</dbReference>
<evidence type="ECO:0000256" key="10">
    <source>
        <dbReference type="ARBA" id="ARBA00062516"/>
    </source>
</evidence>
<name>A0A6I9W7R9_9HYME</name>
<dbReference type="FunFam" id="1.10.20.10:FF:000048">
    <property type="entry name" value="Chromatin accessibility complex subunit 1"/>
    <property type="match status" value="1"/>
</dbReference>
<evidence type="ECO:0000256" key="13">
    <source>
        <dbReference type="SAM" id="MobiDB-lite"/>
    </source>
</evidence>
<evidence type="ECO:0000256" key="3">
    <source>
        <dbReference type="ARBA" id="ARBA00022679"/>
    </source>
</evidence>
<keyword evidence="7" id="KW-0238">DNA-binding</keyword>
<dbReference type="KEGG" id="pbar:105425575"/>
<evidence type="ECO:0000256" key="2">
    <source>
        <dbReference type="ARBA" id="ARBA00022553"/>
    </source>
</evidence>
<organism evidence="15 16">
    <name type="scientific">Pogonomyrmex barbatus</name>
    <name type="common">red harvester ant</name>
    <dbReference type="NCBI Taxonomy" id="144034"/>
    <lineage>
        <taxon>Eukaryota</taxon>
        <taxon>Metazoa</taxon>
        <taxon>Ecdysozoa</taxon>
        <taxon>Arthropoda</taxon>
        <taxon>Hexapoda</taxon>
        <taxon>Insecta</taxon>
        <taxon>Pterygota</taxon>
        <taxon>Neoptera</taxon>
        <taxon>Endopterygota</taxon>
        <taxon>Hymenoptera</taxon>
        <taxon>Apocrita</taxon>
        <taxon>Aculeata</taxon>
        <taxon>Formicoidea</taxon>
        <taxon>Formicidae</taxon>
        <taxon>Myrmicinae</taxon>
        <taxon>Pogonomyrmex</taxon>
    </lineage>
</organism>
<evidence type="ECO:0000256" key="7">
    <source>
        <dbReference type="ARBA" id="ARBA00023125"/>
    </source>
</evidence>
<dbReference type="GO" id="GO:0006261">
    <property type="term" value="P:DNA-templated DNA replication"/>
    <property type="evidence" value="ECO:0007669"/>
    <property type="project" value="TreeGrafter"/>
</dbReference>
<comment type="function">
    <text evidence="9">Forms a complex with DNA polymerase epsilon subunit POLE3 and binds naked DNA, which is then incorporated into chromatin, aided by the nucleosome remodeling activity of ISWI/SNF2H and ACF1. Does not enhance nucleosome sliding activity of the ACF-5 ISWI chromatin remodeling complex.</text>
</comment>
<dbReference type="SUPFAM" id="SSF47113">
    <property type="entry name" value="Histone-fold"/>
    <property type="match status" value="1"/>
</dbReference>
<evidence type="ECO:0000256" key="5">
    <source>
        <dbReference type="ARBA" id="ARBA00022990"/>
    </source>
</evidence>
<comment type="subcellular location">
    <subcellularLocation>
        <location evidence="1">Nucleus</location>
    </subcellularLocation>
</comment>
<evidence type="ECO:0000256" key="12">
    <source>
        <dbReference type="ARBA" id="ARBA00083235"/>
    </source>
</evidence>
<keyword evidence="8" id="KW-0539">Nucleus</keyword>
<dbReference type="Gene3D" id="1.10.20.10">
    <property type="entry name" value="Histone, subunit A"/>
    <property type="match status" value="1"/>
</dbReference>
<protein>
    <recommendedName>
        <fullName evidence="11">Chromatin accessibility complex protein 1</fullName>
    </recommendedName>
    <alternativeName>
        <fullName evidence="12">DNA polymerase epsilon subunit p15</fullName>
    </alternativeName>
</protein>
<keyword evidence="6" id="KW-0175">Coiled coil</keyword>
<comment type="subunit">
    <text evidence="10">Heterodimer with POLE3; binds to DNA. Component of the CHRAC ISWI chromatin remodeling complex at least composed of SMARCA5/SNF2H, BAZ1A/ACF1, CHRAC1 and POLE3; the complex preferentially binds DNA through the CHRAC1-POLE3 heterodimer and possesses ATP-dependent nucleosome-remodeling activity. Within the complex, the heterodimer with POLE3 interacts with SMARCA5/SNF2H; the interaction is direct and enhances nucleosome sliding activity by the SMARCA5/SNF2H and BAZ1A/ACF1 interaction. Within the complex, the heterodimer with POLE3 interacts with BAZ1A/ACF1; the interactions are direct.</text>
</comment>
<sequence>MSTQTSQTSTTRIKELRLPISRVKTIMKSSPSVDTVGQDGLYLVTKATELFIHYLTEEAHMQSNKGSSLDYKHLAEVVQTNDTLEFLREIMPRKITVRQFKEMMAAKEASHSSSSSSSSESSSDSDSDSDSDTDSCSDSDDTKGDNGNSSGSERESETKENGACHSDSDKSESSVKSDSEENKR</sequence>
<dbReference type="GeneID" id="105425575"/>
<dbReference type="GO" id="GO:0016779">
    <property type="term" value="F:nucleotidyltransferase activity"/>
    <property type="evidence" value="ECO:0007669"/>
    <property type="project" value="UniProtKB-KW"/>
</dbReference>
<evidence type="ECO:0000256" key="1">
    <source>
        <dbReference type="ARBA" id="ARBA00004123"/>
    </source>
</evidence>
<keyword evidence="4" id="KW-0548">Nucleotidyltransferase</keyword>
<evidence type="ECO:0000313" key="15">
    <source>
        <dbReference type="Proteomes" id="UP000504615"/>
    </source>
</evidence>
<keyword evidence="3" id="KW-0808">Transferase</keyword>
<feature type="domain" description="Transcription factor CBF/NF-Y/archaeal histone" evidence="14">
    <location>
        <begin position="17"/>
        <end position="65"/>
    </location>
</feature>
<evidence type="ECO:0000256" key="4">
    <source>
        <dbReference type="ARBA" id="ARBA00022695"/>
    </source>
</evidence>
<dbReference type="InterPro" id="IPR003958">
    <property type="entry name" value="CBFA_NFYB_domain"/>
</dbReference>
<gene>
    <name evidence="16" type="primary">LOC105425575</name>
</gene>
<proteinExistence type="predicted"/>
<feature type="compositionally biased region" description="Basic and acidic residues" evidence="13">
    <location>
        <begin position="152"/>
        <end position="184"/>
    </location>
</feature>
<reference evidence="16" key="1">
    <citation type="submission" date="2025-08" db="UniProtKB">
        <authorList>
            <consortium name="RefSeq"/>
        </authorList>
    </citation>
    <scope>IDENTIFICATION</scope>
</reference>
<feature type="compositionally biased region" description="Low complexity" evidence="13">
    <location>
        <begin position="111"/>
        <end position="122"/>
    </location>
</feature>
<dbReference type="GO" id="GO:0008623">
    <property type="term" value="C:CHRAC"/>
    <property type="evidence" value="ECO:0007669"/>
    <property type="project" value="TreeGrafter"/>
</dbReference>
<dbReference type="AlphaFoldDB" id="A0A6I9W7R9"/>
<dbReference type="Pfam" id="PF00808">
    <property type="entry name" value="CBFD_NFYB_HMF"/>
    <property type="match status" value="1"/>
</dbReference>
<accession>A0A6I9W7R9</accession>
<evidence type="ECO:0000256" key="11">
    <source>
        <dbReference type="ARBA" id="ARBA00071805"/>
    </source>
</evidence>
<dbReference type="CTD" id="32166"/>
<dbReference type="OrthoDB" id="1291358at2759"/>
<dbReference type="GO" id="GO:0046982">
    <property type="term" value="F:protein heterodimerization activity"/>
    <property type="evidence" value="ECO:0007669"/>
    <property type="project" value="InterPro"/>
</dbReference>
<dbReference type="InterPro" id="IPR009072">
    <property type="entry name" value="Histone-fold"/>
</dbReference>
<evidence type="ECO:0000256" key="9">
    <source>
        <dbReference type="ARBA" id="ARBA00059032"/>
    </source>
</evidence>